<dbReference type="GO" id="GO:0009055">
    <property type="term" value="F:electron transfer activity"/>
    <property type="evidence" value="ECO:0007669"/>
    <property type="project" value="InterPro"/>
</dbReference>
<keyword evidence="2 4" id="KW-0479">Metal-binding</keyword>
<gene>
    <name evidence="7" type="ORF">SAMN05444398_12328</name>
</gene>
<evidence type="ECO:0000256" key="4">
    <source>
        <dbReference type="PROSITE-ProRule" id="PRU00433"/>
    </source>
</evidence>
<dbReference type="OrthoDB" id="8689082at2"/>
<evidence type="ECO:0000256" key="3">
    <source>
        <dbReference type="ARBA" id="ARBA00023004"/>
    </source>
</evidence>
<dbReference type="Proteomes" id="UP000183974">
    <property type="component" value="Unassembled WGS sequence"/>
</dbReference>
<evidence type="ECO:0000256" key="1">
    <source>
        <dbReference type="ARBA" id="ARBA00022617"/>
    </source>
</evidence>
<proteinExistence type="predicted"/>
<dbReference type="SUPFAM" id="SSF46626">
    <property type="entry name" value="Cytochrome c"/>
    <property type="match status" value="1"/>
</dbReference>
<keyword evidence="8" id="KW-1185">Reference proteome</keyword>
<dbReference type="Gene3D" id="1.10.760.10">
    <property type="entry name" value="Cytochrome c-like domain"/>
    <property type="match status" value="1"/>
</dbReference>
<evidence type="ECO:0000256" key="2">
    <source>
        <dbReference type="ARBA" id="ARBA00022723"/>
    </source>
</evidence>
<dbReference type="AlphaFoldDB" id="A0A1M7JYU1"/>
<protein>
    <submittedName>
        <fullName evidence="7">Cytochrome c55X</fullName>
    </submittedName>
</protein>
<sequence>MNRFALILALIATPALAEGPDTQALERLVRQDCGSCHGLTLRGGLGPDIRPKALSHYEPEVLQGVIMDGIPGTPMPPWRPLLTEAEAAWIADYLLNGATQ</sequence>
<feature type="signal peptide" evidence="5">
    <location>
        <begin position="1"/>
        <end position="17"/>
    </location>
</feature>
<dbReference type="STRING" id="337701.SAMN05444398_12328"/>
<keyword evidence="1 4" id="KW-0349">Heme</keyword>
<name>A0A1M7JYU1_9RHOB</name>
<dbReference type="GO" id="GO:0020037">
    <property type="term" value="F:heme binding"/>
    <property type="evidence" value="ECO:0007669"/>
    <property type="project" value="InterPro"/>
</dbReference>
<feature type="chain" id="PRO_5012138851" evidence="5">
    <location>
        <begin position="18"/>
        <end position="100"/>
    </location>
</feature>
<evidence type="ECO:0000313" key="7">
    <source>
        <dbReference type="EMBL" id="SHM58196.1"/>
    </source>
</evidence>
<dbReference type="GO" id="GO:0046872">
    <property type="term" value="F:metal ion binding"/>
    <property type="evidence" value="ECO:0007669"/>
    <property type="project" value="UniProtKB-KW"/>
</dbReference>
<dbReference type="RefSeq" id="WP_073037764.1">
    <property type="nucleotide sequence ID" value="NZ_BMLR01000022.1"/>
</dbReference>
<dbReference type="EMBL" id="FRBR01000023">
    <property type="protein sequence ID" value="SHM58196.1"/>
    <property type="molecule type" value="Genomic_DNA"/>
</dbReference>
<keyword evidence="5" id="KW-0732">Signal</keyword>
<reference evidence="7 8" key="1">
    <citation type="submission" date="2016-11" db="EMBL/GenBank/DDBJ databases">
        <authorList>
            <person name="Jaros S."/>
            <person name="Januszkiewicz K."/>
            <person name="Wedrychowicz H."/>
        </authorList>
    </citation>
    <scope>NUCLEOTIDE SEQUENCE [LARGE SCALE GENOMIC DNA]</scope>
    <source>
        <strain evidence="7 8">DSM 29589</strain>
    </source>
</reference>
<dbReference type="PROSITE" id="PS51007">
    <property type="entry name" value="CYTC"/>
    <property type="match status" value="1"/>
</dbReference>
<dbReference type="Pfam" id="PF13442">
    <property type="entry name" value="Cytochrome_CBB3"/>
    <property type="match status" value="1"/>
</dbReference>
<evidence type="ECO:0000313" key="8">
    <source>
        <dbReference type="Proteomes" id="UP000183974"/>
    </source>
</evidence>
<evidence type="ECO:0000256" key="5">
    <source>
        <dbReference type="SAM" id="SignalP"/>
    </source>
</evidence>
<dbReference type="InterPro" id="IPR036909">
    <property type="entry name" value="Cyt_c-like_dom_sf"/>
</dbReference>
<evidence type="ECO:0000259" key="6">
    <source>
        <dbReference type="PROSITE" id="PS51007"/>
    </source>
</evidence>
<organism evidence="7 8">
    <name type="scientific">Roseovarius pacificus</name>
    <dbReference type="NCBI Taxonomy" id="337701"/>
    <lineage>
        <taxon>Bacteria</taxon>
        <taxon>Pseudomonadati</taxon>
        <taxon>Pseudomonadota</taxon>
        <taxon>Alphaproteobacteria</taxon>
        <taxon>Rhodobacterales</taxon>
        <taxon>Roseobacteraceae</taxon>
        <taxon>Roseovarius</taxon>
    </lineage>
</organism>
<feature type="domain" description="Cytochrome c" evidence="6">
    <location>
        <begin position="20"/>
        <end position="98"/>
    </location>
</feature>
<dbReference type="InterPro" id="IPR009056">
    <property type="entry name" value="Cyt_c-like_dom"/>
</dbReference>
<accession>A0A1M7JYU1</accession>
<keyword evidence="3 4" id="KW-0408">Iron</keyword>